<dbReference type="AlphaFoldDB" id="A0A543KYP3"/>
<dbReference type="Gene3D" id="1.20.144.10">
    <property type="entry name" value="Phosphatidic acid phosphatase type 2/haloperoxidase"/>
    <property type="match status" value="2"/>
</dbReference>
<feature type="transmembrane region" description="Helical" evidence="1">
    <location>
        <begin position="9"/>
        <end position="33"/>
    </location>
</feature>
<dbReference type="InterPro" id="IPR036938">
    <property type="entry name" value="PAP2/HPO_sf"/>
</dbReference>
<evidence type="ECO:0000259" key="2">
    <source>
        <dbReference type="SMART" id="SM00014"/>
    </source>
</evidence>
<dbReference type="InterPro" id="IPR000326">
    <property type="entry name" value="PAP2/HPO"/>
</dbReference>
<protein>
    <submittedName>
        <fullName evidence="3">Undecaprenyl-diphosphatase</fullName>
    </submittedName>
</protein>
<evidence type="ECO:0000313" key="3">
    <source>
        <dbReference type="EMBL" id="TQN00202.1"/>
    </source>
</evidence>
<keyword evidence="1" id="KW-0812">Transmembrane</keyword>
<dbReference type="Pfam" id="PF01569">
    <property type="entry name" value="PAP2"/>
    <property type="match status" value="1"/>
</dbReference>
<accession>A0A543KYP3</accession>
<feature type="transmembrane region" description="Helical" evidence="1">
    <location>
        <begin position="168"/>
        <end position="186"/>
    </location>
</feature>
<feature type="transmembrane region" description="Helical" evidence="1">
    <location>
        <begin position="192"/>
        <end position="210"/>
    </location>
</feature>
<feature type="transmembrane region" description="Helical" evidence="1">
    <location>
        <begin position="53"/>
        <end position="83"/>
    </location>
</feature>
<sequence length="221" mass="22818">MPRVGRADVVVGVVAAALFCLVAVAVVTGWPPLAEIDRAGAAWGERNGGAQSWWVPVWTTVSAVFGPLAFRIAAVVALVWMLVRRRRGASRAEASTLFFASATVLLGGIVPVAVKAVVDRPRPEAALVDALHSSFPSAHAFGITTAALVVMVALVGRVSVAAWRATGAVAGALVVLVCVARVALAVHYVTDVTAGVCLAVVWVLVARLLWQRLSASSAAPA</sequence>
<feature type="domain" description="Phosphatidic acid phosphatase type 2/haloperoxidase" evidence="2">
    <location>
        <begin position="96"/>
        <end position="207"/>
    </location>
</feature>
<comment type="caution">
    <text evidence="3">The sequence shown here is derived from an EMBL/GenBank/DDBJ whole genome shotgun (WGS) entry which is preliminary data.</text>
</comment>
<gene>
    <name evidence="3" type="ORF">FHX68_0274</name>
</gene>
<dbReference type="SMART" id="SM00014">
    <property type="entry name" value="acidPPc"/>
    <property type="match status" value="1"/>
</dbReference>
<dbReference type="SUPFAM" id="SSF48317">
    <property type="entry name" value="Acid phosphatase/Vanadium-dependent haloperoxidase"/>
    <property type="match status" value="1"/>
</dbReference>
<feature type="transmembrane region" description="Helical" evidence="1">
    <location>
        <begin position="95"/>
        <end position="118"/>
    </location>
</feature>
<keyword evidence="1" id="KW-1133">Transmembrane helix</keyword>
<keyword evidence="4" id="KW-1185">Reference proteome</keyword>
<dbReference type="EMBL" id="VFPS01000001">
    <property type="protein sequence ID" value="TQN00202.1"/>
    <property type="molecule type" value="Genomic_DNA"/>
</dbReference>
<name>A0A543KYP3_9MICO</name>
<reference evidence="3 4" key="1">
    <citation type="submission" date="2019-06" db="EMBL/GenBank/DDBJ databases">
        <title>Sequencing the genomes of 1000 actinobacteria strains.</title>
        <authorList>
            <person name="Klenk H.-P."/>
        </authorList>
    </citation>
    <scope>NUCLEOTIDE SEQUENCE [LARGE SCALE GENOMIC DNA]</scope>
    <source>
        <strain evidence="3 4">DSM 20427</strain>
    </source>
</reference>
<evidence type="ECO:0000256" key="1">
    <source>
        <dbReference type="SAM" id="Phobius"/>
    </source>
</evidence>
<dbReference type="Proteomes" id="UP000319804">
    <property type="component" value="Unassembled WGS sequence"/>
</dbReference>
<feature type="transmembrane region" description="Helical" evidence="1">
    <location>
        <begin position="138"/>
        <end position="156"/>
    </location>
</feature>
<keyword evidence="1" id="KW-0472">Membrane</keyword>
<organism evidence="3 4">
    <name type="scientific">Microbacterium lacticum</name>
    <dbReference type="NCBI Taxonomy" id="33885"/>
    <lineage>
        <taxon>Bacteria</taxon>
        <taxon>Bacillati</taxon>
        <taxon>Actinomycetota</taxon>
        <taxon>Actinomycetes</taxon>
        <taxon>Micrococcales</taxon>
        <taxon>Microbacteriaceae</taxon>
        <taxon>Microbacterium</taxon>
    </lineage>
</organism>
<proteinExistence type="predicted"/>
<evidence type="ECO:0000313" key="4">
    <source>
        <dbReference type="Proteomes" id="UP000319804"/>
    </source>
</evidence>